<dbReference type="RefSeq" id="WP_158406670.1">
    <property type="nucleotide sequence ID" value="NZ_CP033454.1"/>
</dbReference>
<keyword evidence="3" id="KW-1185">Reference proteome</keyword>
<feature type="chain" id="PRO_5042084026" description="Porin domain-containing protein" evidence="1">
    <location>
        <begin position="24"/>
        <end position="565"/>
    </location>
</feature>
<accession>A0AAE6QAJ5</accession>
<evidence type="ECO:0000313" key="2">
    <source>
        <dbReference type="EMBL" id="QGR03487.1"/>
    </source>
</evidence>
<proteinExistence type="predicted"/>
<feature type="signal peptide" evidence="1">
    <location>
        <begin position="1"/>
        <end position="23"/>
    </location>
</feature>
<keyword evidence="1" id="KW-0732">Signal</keyword>
<gene>
    <name evidence="2" type="ORF">EDL80_02815</name>
</gene>
<protein>
    <recommendedName>
        <fullName evidence="4">Porin domain-containing protein</fullName>
    </recommendedName>
</protein>
<dbReference type="Proteomes" id="UP000422822">
    <property type="component" value="Chromosome"/>
</dbReference>
<organism evidence="2 3">
    <name type="scientific">Ehrlichia ruminantium</name>
    <name type="common">heartwater rickettsia</name>
    <name type="synonym">Cowdria ruminantium</name>
    <dbReference type="NCBI Taxonomy" id="779"/>
    <lineage>
        <taxon>Bacteria</taxon>
        <taxon>Pseudomonadati</taxon>
        <taxon>Pseudomonadota</taxon>
        <taxon>Alphaproteobacteria</taxon>
        <taxon>Rickettsiales</taxon>
        <taxon>Anaplasmataceae</taxon>
        <taxon>Ehrlichia</taxon>
    </lineage>
</organism>
<sequence>MKFTWVASALASILMLYGNDTFAINILNKVDELNHDQDKSQGSDLVSRVQFEGGIESKKNSEDHGYVTLVNYIPRSVGRAVVSGQAISYISSSLDKLIIGSNTRGSNASNSTFGMNYDALLRLGAEIRSNSSGIKYGVDFQVCVPSVQGQHFGKKAALNRGSRIFAATPYGDFSIGYQEGVESLMKLDASGIVAGDDSNSWTHYIKGMLAEEKNSLGYLMYPFLFSAGLYSENVFRNNDSVVLNGSYKGNDFINNLPLRLSYQSPSYMGFRFGVSYSPTGYDSNLFNSKFSNFNKFDEFKGEFKKGGGIDGVVYPITSGMMQVNEDNTHRNPQFASVVQHPGDNNILFGAKYEHILSGSIAYDYDLNNGMKFSTAIVGEYSYPSLYFNTESYNIYPGSHSLQGISIGSVISTDNFNFAAASGYLGKSGFVKEYYYKDKIYPLHERSNTYYWDVALGYRYKSYYVSIAYFESNRSGNVLRDIGLGFEYNLLKQHSKMKCKLFGNYHYYNFSETAIVDKVVYNHEKVIYLRDGLNALQGLGYNTRAKEEKLKKGAGTVLLVGVKLEF</sequence>
<dbReference type="EMBL" id="CP033455">
    <property type="protein sequence ID" value="QGR03487.1"/>
    <property type="molecule type" value="Genomic_DNA"/>
</dbReference>
<evidence type="ECO:0008006" key="4">
    <source>
        <dbReference type="Google" id="ProtNLM"/>
    </source>
</evidence>
<name>A0AAE6QAJ5_EHRRU</name>
<reference evidence="2 3" key="1">
    <citation type="submission" date="2018-10" db="EMBL/GenBank/DDBJ databases">
        <title>Propagation and draft genome sequences of three atypical Erhlichia ruminantium isolates.</title>
        <authorList>
            <person name="Liebenberg J."/>
            <person name="Steyn H."/>
            <person name="Josemans A."/>
            <person name="Zweygarth E."/>
        </authorList>
    </citation>
    <scope>NUCLEOTIDE SEQUENCE [LARGE SCALE GENOMIC DNA]</scope>
    <source>
        <strain evidence="2 3">Omatjenne</strain>
    </source>
</reference>
<evidence type="ECO:0000256" key="1">
    <source>
        <dbReference type="SAM" id="SignalP"/>
    </source>
</evidence>
<evidence type="ECO:0000313" key="3">
    <source>
        <dbReference type="Proteomes" id="UP000422822"/>
    </source>
</evidence>
<dbReference type="AlphaFoldDB" id="A0AAE6QAJ5"/>